<keyword evidence="1" id="KW-0472">Membrane</keyword>
<reference evidence="2 3" key="1">
    <citation type="submission" date="2013-08" db="EMBL/GenBank/DDBJ databases">
        <authorList>
            <person name="Trees D."/>
        </authorList>
    </citation>
    <scope>NUCLEOTIDE SEQUENCE [LARGE SCALE GENOMIC DNA]</scope>
    <source>
        <strain evidence="2 3">3502</strain>
    </source>
</reference>
<comment type="caution">
    <text evidence="2">The sequence shown here is derived from an EMBL/GenBank/DDBJ whole genome shotgun (WGS) entry which is preliminary data.</text>
</comment>
<sequence length="120" mass="13707">MECKLKTKSKKLLRLVILFVAAFSISTPAVMYFSTGEATLNLFVEGFWIIGLLQALAFTTIVDYCTESKHTNMLNNPACNDEDWDNDMLNNPACNDEDWDNDMLNNPAYSWSMFNIHHSD</sequence>
<proteinExistence type="predicted"/>
<dbReference type="AlphaFoldDB" id="A0AA44ZHG1"/>
<keyword evidence="1" id="KW-0812">Transmembrane</keyword>
<protein>
    <recommendedName>
        <fullName evidence="4">Exp2</fullName>
    </recommendedName>
</protein>
<evidence type="ECO:0000256" key="1">
    <source>
        <dbReference type="SAM" id="Phobius"/>
    </source>
</evidence>
<gene>
    <name evidence="2" type="ORF">N776_04225</name>
</gene>
<organism evidence="2 3">
    <name type="scientific">Neisseria gonorrhoeae 3502</name>
    <dbReference type="NCBI Taxonomy" id="1193404"/>
    <lineage>
        <taxon>Bacteria</taxon>
        <taxon>Pseudomonadati</taxon>
        <taxon>Pseudomonadota</taxon>
        <taxon>Betaproteobacteria</taxon>
        <taxon>Neisseriales</taxon>
        <taxon>Neisseriaceae</taxon>
        <taxon>Neisseria</taxon>
    </lineage>
</organism>
<dbReference type="EMBL" id="AVBE01000002">
    <property type="protein sequence ID" value="PHJ36055.1"/>
    <property type="molecule type" value="Genomic_DNA"/>
</dbReference>
<evidence type="ECO:0000313" key="2">
    <source>
        <dbReference type="EMBL" id="PHJ36055.1"/>
    </source>
</evidence>
<feature type="transmembrane region" description="Helical" evidence="1">
    <location>
        <begin position="12"/>
        <end position="34"/>
    </location>
</feature>
<evidence type="ECO:0000313" key="3">
    <source>
        <dbReference type="Proteomes" id="UP000223296"/>
    </source>
</evidence>
<keyword evidence="1" id="KW-1133">Transmembrane helix</keyword>
<name>A0AA44ZHG1_NEIGO</name>
<evidence type="ECO:0008006" key="4">
    <source>
        <dbReference type="Google" id="ProtNLM"/>
    </source>
</evidence>
<dbReference type="Proteomes" id="UP000223296">
    <property type="component" value="Unassembled WGS sequence"/>
</dbReference>
<feature type="transmembrane region" description="Helical" evidence="1">
    <location>
        <begin position="46"/>
        <end position="65"/>
    </location>
</feature>
<accession>A0AA44ZHG1</accession>